<accession>A0ABZ2K6J1</accession>
<evidence type="ECO:0000313" key="2">
    <source>
        <dbReference type="Proteomes" id="UP001379533"/>
    </source>
</evidence>
<organism evidence="1 2">
    <name type="scientific">Pendulispora brunnea</name>
    <dbReference type="NCBI Taxonomy" id="2905690"/>
    <lineage>
        <taxon>Bacteria</taxon>
        <taxon>Pseudomonadati</taxon>
        <taxon>Myxococcota</taxon>
        <taxon>Myxococcia</taxon>
        <taxon>Myxococcales</taxon>
        <taxon>Sorangiineae</taxon>
        <taxon>Pendulisporaceae</taxon>
        <taxon>Pendulispora</taxon>
    </lineage>
</organism>
<dbReference type="RefSeq" id="WP_394844902.1">
    <property type="nucleotide sequence ID" value="NZ_CP089982.1"/>
</dbReference>
<proteinExistence type="predicted"/>
<dbReference type="Proteomes" id="UP001379533">
    <property type="component" value="Chromosome"/>
</dbReference>
<name>A0ABZ2K6J1_9BACT</name>
<protein>
    <submittedName>
        <fullName evidence="1">DUF4177 domain-containing protein</fullName>
    </submittedName>
</protein>
<dbReference type="EMBL" id="CP089982">
    <property type="protein sequence ID" value="WXA94301.1"/>
    <property type="molecule type" value="Genomic_DNA"/>
</dbReference>
<dbReference type="PROSITE" id="PS51257">
    <property type="entry name" value="PROKAR_LIPOPROTEIN"/>
    <property type="match status" value="1"/>
</dbReference>
<evidence type="ECO:0000313" key="1">
    <source>
        <dbReference type="EMBL" id="WXA94301.1"/>
    </source>
</evidence>
<keyword evidence="2" id="KW-1185">Reference proteome</keyword>
<sequence length="88" mass="9705">MKRGLIFGIVMMIGCATGVSVRDLVVPARAQNQTGPSYQYSAFYILNSSNEQVQAALDKYAAQGWRLSNSFHSGCCGVQLIFERQVQK</sequence>
<reference evidence="1 2" key="1">
    <citation type="submission" date="2021-12" db="EMBL/GenBank/DDBJ databases">
        <title>Discovery of the Pendulisporaceae a myxobacterial family with distinct sporulation behavior and unique specialized metabolism.</title>
        <authorList>
            <person name="Garcia R."/>
            <person name="Popoff A."/>
            <person name="Bader C.D."/>
            <person name="Loehr J."/>
            <person name="Walesch S."/>
            <person name="Walt C."/>
            <person name="Boldt J."/>
            <person name="Bunk B."/>
            <person name="Haeckl F.J.F.P.J."/>
            <person name="Gunesch A.P."/>
            <person name="Birkelbach J."/>
            <person name="Nuebel U."/>
            <person name="Pietschmann T."/>
            <person name="Bach T."/>
            <person name="Mueller R."/>
        </authorList>
    </citation>
    <scope>NUCLEOTIDE SEQUENCE [LARGE SCALE GENOMIC DNA]</scope>
    <source>
        <strain evidence="1 2">MSr12523</strain>
    </source>
</reference>
<gene>
    <name evidence="1" type="ORF">LZC95_48635</name>
</gene>